<feature type="domain" description="Leucine-binding protein" evidence="4">
    <location>
        <begin position="312"/>
        <end position="445"/>
    </location>
</feature>
<keyword evidence="2 3" id="KW-0732">Signal</keyword>
<evidence type="ECO:0000313" key="6">
    <source>
        <dbReference type="Proteomes" id="UP000053937"/>
    </source>
</evidence>
<evidence type="ECO:0000256" key="3">
    <source>
        <dbReference type="SAM" id="SignalP"/>
    </source>
</evidence>
<comment type="caution">
    <text evidence="5">The sequence shown here is derived from an EMBL/GenBank/DDBJ whole genome shotgun (WGS) entry which is preliminary data.</text>
</comment>
<feature type="chain" id="PRO_5007172060" description="Leucine-binding protein domain-containing protein" evidence="3">
    <location>
        <begin position="25"/>
        <end position="610"/>
    </location>
</feature>
<dbReference type="OrthoDB" id="1490175at2"/>
<dbReference type="PANTHER" id="PTHR30483:SF6">
    <property type="entry name" value="PERIPLASMIC BINDING PROTEIN OF ABC TRANSPORTER FOR NATURAL AMINO ACIDS"/>
    <property type="match status" value="1"/>
</dbReference>
<organism evidence="5 6">
    <name type="scientific">Chlorobium limicola</name>
    <dbReference type="NCBI Taxonomy" id="1092"/>
    <lineage>
        <taxon>Bacteria</taxon>
        <taxon>Pseudomonadati</taxon>
        <taxon>Chlorobiota</taxon>
        <taxon>Chlorobiia</taxon>
        <taxon>Chlorobiales</taxon>
        <taxon>Chlorobiaceae</taxon>
        <taxon>Chlorobium/Pelodictyon group</taxon>
        <taxon>Chlorobium</taxon>
    </lineage>
</organism>
<dbReference type="Gene3D" id="1.25.40.10">
    <property type="entry name" value="Tetratricopeptide repeat domain"/>
    <property type="match status" value="1"/>
</dbReference>
<evidence type="ECO:0000256" key="1">
    <source>
        <dbReference type="ARBA" id="ARBA00010062"/>
    </source>
</evidence>
<dbReference type="InterPro" id="IPR051010">
    <property type="entry name" value="BCAA_transport"/>
</dbReference>
<dbReference type="SUPFAM" id="SSF48452">
    <property type="entry name" value="TPR-like"/>
    <property type="match status" value="1"/>
</dbReference>
<dbReference type="Gene3D" id="3.40.50.2300">
    <property type="match status" value="2"/>
</dbReference>
<dbReference type="InterPro" id="IPR028082">
    <property type="entry name" value="Peripla_BP_I"/>
</dbReference>
<dbReference type="InterPro" id="IPR011990">
    <property type="entry name" value="TPR-like_helical_dom_sf"/>
</dbReference>
<dbReference type="RefSeq" id="WP_059138637.1">
    <property type="nucleotide sequence ID" value="NZ_LMBR01000075.1"/>
</dbReference>
<name>A0A124GA47_CHLLI</name>
<dbReference type="SUPFAM" id="SSF53822">
    <property type="entry name" value="Periplasmic binding protein-like I"/>
    <property type="match status" value="1"/>
</dbReference>
<dbReference type="EMBL" id="LMBR01000075">
    <property type="protein sequence ID" value="KUL31045.1"/>
    <property type="molecule type" value="Genomic_DNA"/>
</dbReference>
<accession>A0A124GA47</accession>
<comment type="similarity">
    <text evidence="1">Belongs to the leucine-binding protein family.</text>
</comment>
<evidence type="ECO:0000259" key="4">
    <source>
        <dbReference type="Pfam" id="PF13458"/>
    </source>
</evidence>
<dbReference type="AlphaFoldDB" id="A0A124GA47"/>
<gene>
    <name evidence="5" type="ORF">ASB62_03440</name>
</gene>
<dbReference type="PANTHER" id="PTHR30483">
    <property type="entry name" value="LEUCINE-SPECIFIC-BINDING PROTEIN"/>
    <property type="match status" value="1"/>
</dbReference>
<sequence length="610" mass="67523">MTQRISFFCVLLASLAAFALPSHAAAETGSRSLTPGTSQAQHAKQNPEFDIAKGKKLFAGKNYPEAQKVFEGILINDSNPKSKSAHTARLWLAKALFMQQKPKDASDQLDLLLKIALDPATIYEAHFDLAACRLKLGQTLSAALDYLNVGISAAPVGMERVRETALGNARLLACTSLDANEITALERVAKSPDHQAFFFNERMQKYLRSNNTGTFKSSLPLAESLIRSPSISPLYRQLLESLKNQEKAVDNGTMKEQRIGVLLPLEFPVYSRSSVLPAGNRVFYGLYNRQLKHQITKPEQLLNMMTVSTSGNEKNGASLAATKLIDAHKPEIIIGPIFSAETVDASQAVKHAKIPLITPTATDRLITENNPWCFQLNPTHEERGRIAARELLKTTKPSVAAAIAEKTPYLEEMAKGFLDEMKLAGTKTVIYASLSGTNADSSILRQATGLHWGKSMGSLYLPMDNRAVIDKTIGLLISSKTGYDRILGSGIWGEQDVFNRFKERLPKGITFFSDYYLSADTATTAELSKSQKLLWNSPVSSHFWYGYDTLDYLLNLFSVKALKGNKALVKALQQSPRFRAHYTDYSFDGGNVNRSMNVLRYENNIIKQVR</sequence>
<feature type="signal peptide" evidence="3">
    <location>
        <begin position="1"/>
        <end position="24"/>
    </location>
</feature>
<keyword evidence="6" id="KW-1185">Reference proteome</keyword>
<dbReference type="Pfam" id="PF13458">
    <property type="entry name" value="Peripla_BP_6"/>
    <property type="match status" value="1"/>
</dbReference>
<dbReference type="InterPro" id="IPR028081">
    <property type="entry name" value="Leu-bd"/>
</dbReference>
<proteinExistence type="inferred from homology"/>
<protein>
    <recommendedName>
        <fullName evidence="4">Leucine-binding protein domain-containing protein</fullName>
    </recommendedName>
</protein>
<evidence type="ECO:0000256" key="2">
    <source>
        <dbReference type="ARBA" id="ARBA00022729"/>
    </source>
</evidence>
<reference evidence="5 6" key="1">
    <citation type="submission" date="2015-10" db="EMBL/GenBank/DDBJ databases">
        <title>Draft Genome Sequence of Chlorobium limicola strain Frasassi Growing under Artificial Lighting in the Frasassi Cave System.</title>
        <authorList>
            <person name="Mansor M."/>
            <person name="Macalady J."/>
        </authorList>
    </citation>
    <scope>NUCLEOTIDE SEQUENCE [LARGE SCALE GENOMIC DNA]</scope>
    <source>
        <strain evidence="5 6">Frasassi</strain>
    </source>
</reference>
<evidence type="ECO:0000313" key="5">
    <source>
        <dbReference type="EMBL" id="KUL31045.1"/>
    </source>
</evidence>
<dbReference type="Proteomes" id="UP000053937">
    <property type="component" value="Unassembled WGS sequence"/>
</dbReference>